<evidence type="ECO:0000313" key="2">
    <source>
        <dbReference type="Proteomes" id="UP001595841"/>
    </source>
</evidence>
<keyword evidence="2" id="KW-1185">Reference proteome</keyword>
<name>A0ABV8PIE5_9FLAO</name>
<dbReference type="Proteomes" id="UP001595841">
    <property type="component" value="Unassembled WGS sequence"/>
</dbReference>
<dbReference type="EMBL" id="JBHSCL010000004">
    <property type="protein sequence ID" value="MFC4219309.1"/>
    <property type="molecule type" value="Genomic_DNA"/>
</dbReference>
<dbReference type="RefSeq" id="WP_379762693.1">
    <property type="nucleotide sequence ID" value="NZ_JBHSCL010000004.1"/>
</dbReference>
<reference evidence="2" key="1">
    <citation type="journal article" date="2019" name="Int. J. Syst. Evol. Microbiol.">
        <title>The Global Catalogue of Microorganisms (GCM) 10K type strain sequencing project: providing services to taxonomists for standard genome sequencing and annotation.</title>
        <authorList>
            <consortium name="The Broad Institute Genomics Platform"/>
            <consortium name="The Broad Institute Genome Sequencing Center for Infectious Disease"/>
            <person name="Wu L."/>
            <person name="Ma J."/>
        </authorList>
    </citation>
    <scope>NUCLEOTIDE SEQUENCE [LARGE SCALE GENOMIC DNA]</scope>
    <source>
        <strain evidence="2">CGMCC 1.15774</strain>
    </source>
</reference>
<evidence type="ECO:0000313" key="1">
    <source>
        <dbReference type="EMBL" id="MFC4219309.1"/>
    </source>
</evidence>
<gene>
    <name evidence="1" type="ORF">ACFOWS_04155</name>
</gene>
<protein>
    <submittedName>
        <fullName evidence="1">Uncharacterized protein</fullName>
    </submittedName>
</protein>
<accession>A0ABV8PIE5</accession>
<comment type="caution">
    <text evidence="1">The sequence shown here is derived from an EMBL/GenBank/DDBJ whole genome shotgun (WGS) entry which is preliminary data.</text>
</comment>
<proteinExistence type="predicted"/>
<sequence>MKKLLITASLVLIALALWGPINAFQKRKVTHHKYSSFDQHADSLYSAKYQDCIMRSDFPEGWSTDDKLTVENEWDLIKVNSSINRYAQSLDSNIKNLSTIDAHDFLHHEFERSKNTLINNNDLSWVRAHYHREIMHICYDTDRSLNLDSGINPSSL</sequence>
<organism evidence="1 2">
    <name type="scientific">Flagellimonas marina</name>
    <dbReference type="NCBI Taxonomy" id="1775168"/>
    <lineage>
        <taxon>Bacteria</taxon>
        <taxon>Pseudomonadati</taxon>
        <taxon>Bacteroidota</taxon>
        <taxon>Flavobacteriia</taxon>
        <taxon>Flavobacteriales</taxon>
        <taxon>Flavobacteriaceae</taxon>
        <taxon>Flagellimonas</taxon>
    </lineage>
</organism>